<dbReference type="InterPro" id="IPR056125">
    <property type="entry name" value="DUF7708"/>
</dbReference>
<evidence type="ECO:0000259" key="1">
    <source>
        <dbReference type="Pfam" id="PF24809"/>
    </source>
</evidence>
<evidence type="ECO:0000313" key="3">
    <source>
        <dbReference type="Proteomes" id="UP000750711"/>
    </source>
</evidence>
<evidence type="ECO:0000313" key="2">
    <source>
        <dbReference type="EMBL" id="KAH0563508.1"/>
    </source>
</evidence>
<dbReference type="AlphaFoldDB" id="A0A9P8LG24"/>
<sequence length="167" mass="19342">MAATASDFKRAVDAFRKNTDLDEAEMADFELTDLQTLRQAINTIQNKQAQNKKLMYMKRLEPFLKSMEDYGKVLEVFLNVSKFISFVWGPMKYLLLVASTFSEALNSLLDAYQQIGEQIPQLLQYQQIFATSPHMGTILAMIYQDILEFHREALKYFKQRSTVIHLG</sequence>
<dbReference type="EMBL" id="JAGHQM010000193">
    <property type="protein sequence ID" value="KAH0563508.1"/>
    <property type="molecule type" value="Genomic_DNA"/>
</dbReference>
<organism evidence="2 3">
    <name type="scientific">Trichoglossum hirsutum</name>
    <dbReference type="NCBI Taxonomy" id="265104"/>
    <lineage>
        <taxon>Eukaryota</taxon>
        <taxon>Fungi</taxon>
        <taxon>Dikarya</taxon>
        <taxon>Ascomycota</taxon>
        <taxon>Pezizomycotina</taxon>
        <taxon>Geoglossomycetes</taxon>
        <taxon>Geoglossales</taxon>
        <taxon>Geoglossaceae</taxon>
        <taxon>Trichoglossum</taxon>
    </lineage>
</organism>
<feature type="domain" description="DUF7708" evidence="1">
    <location>
        <begin position="59"/>
        <end position="161"/>
    </location>
</feature>
<comment type="caution">
    <text evidence="2">The sequence shown here is derived from an EMBL/GenBank/DDBJ whole genome shotgun (WGS) entry which is preliminary data.</text>
</comment>
<gene>
    <name evidence="2" type="ORF">GP486_001929</name>
</gene>
<protein>
    <recommendedName>
        <fullName evidence="1">DUF7708 domain-containing protein</fullName>
    </recommendedName>
</protein>
<proteinExistence type="predicted"/>
<dbReference type="Pfam" id="PF24809">
    <property type="entry name" value="DUF7708"/>
    <property type="match status" value="1"/>
</dbReference>
<reference evidence="2" key="1">
    <citation type="submission" date="2021-03" db="EMBL/GenBank/DDBJ databases">
        <title>Comparative genomics and phylogenomic investigation of the class Geoglossomycetes provide insights into ecological specialization and systematics.</title>
        <authorList>
            <person name="Melie T."/>
            <person name="Pirro S."/>
            <person name="Miller A.N."/>
            <person name="Quandt A."/>
        </authorList>
    </citation>
    <scope>NUCLEOTIDE SEQUENCE</scope>
    <source>
        <strain evidence="2">CAQ_001_2017</strain>
    </source>
</reference>
<dbReference type="Proteomes" id="UP000750711">
    <property type="component" value="Unassembled WGS sequence"/>
</dbReference>
<accession>A0A9P8LG24</accession>
<keyword evidence="3" id="KW-1185">Reference proteome</keyword>
<name>A0A9P8LG24_9PEZI</name>